<evidence type="ECO:0000313" key="2">
    <source>
        <dbReference type="EMBL" id="CAB1275020.1"/>
    </source>
</evidence>
<dbReference type="PANTHER" id="PTHR38075">
    <property type="entry name" value="DUF4139 DOMAIN-CONTAINING PROTEIN"/>
    <property type="match status" value="1"/>
</dbReference>
<sequence length="477" mass="54311">MKISIRYFIFLISLFISLTGQSVEVTKTDRQKLSLTIYNKDLALIRDQRQISLKRGNNILNFVDISPNIRPESATLVSIPSQSQKFKVIEQSYEANLLHTQNLLLHYLGKKIGVIGSQSSETEKREAVLLGISDNHEEVILSFEDGHIETGIFPNQLIYPRIPKTLKSYPTLTVSINAKETEKQLTALSYLTHHLNWNANYIAQLNQEGDQLTLISRANITNQSGMSYLDAQVQLMAGDIHHLPASTQYEKPQMRILALAKTDSISPREEPLSDYHLYTLPQIITLKNNQTKQIPLFDTQKVSGHVSYEIHSDSPRFYDFQSTTAQKLPVTSYFNFKNSKKLGLGIPLPAGAMQFYQPDTEGHLQFIGEDQINHTSENSLVTLNLGHAFDITATKKQRIDSKVEDYIFETTEIVLHNQKIKPVTVKVVEFIPDLDSREILSENYSHQQEIANRISWHIPVPKQDEVSLIVKMKINKK</sequence>
<dbReference type="KEGG" id="ntg:NSCAC_0459"/>
<dbReference type="Pfam" id="PF13598">
    <property type="entry name" value="DUF4139"/>
    <property type="match status" value="1"/>
</dbReference>
<gene>
    <name evidence="2" type="ORF">NSCAC_0459</name>
</gene>
<dbReference type="AlphaFoldDB" id="A0A7G1Q8H4"/>
<proteinExistence type="predicted"/>
<accession>A0A7G1Q8H4</accession>
<organism evidence="2 3">
    <name type="scientific">Candidatus Nitrosacidococcus tergens</name>
    <dbReference type="NCBI Taxonomy" id="553981"/>
    <lineage>
        <taxon>Bacteria</taxon>
        <taxon>Pseudomonadati</taxon>
        <taxon>Pseudomonadota</taxon>
        <taxon>Gammaproteobacteria</taxon>
        <taxon>Chromatiales</taxon>
        <taxon>Chromatiaceae</taxon>
        <taxon>Candidatus Nitrosacidococcus</taxon>
    </lineage>
</organism>
<feature type="domain" description="DUF4139" evidence="1">
    <location>
        <begin position="188"/>
        <end position="474"/>
    </location>
</feature>
<protein>
    <recommendedName>
        <fullName evidence="1">DUF4139 domain-containing protein</fullName>
    </recommendedName>
</protein>
<evidence type="ECO:0000259" key="1">
    <source>
        <dbReference type="Pfam" id="PF13598"/>
    </source>
</evidence>
<reference evidence="2 3" key="1">
    <citation type="submission" date="2020-03" db="EMBL/GenBank/DDBJ databases">
        <authorList>
            <person name="Picone N."/>
        </authorList>
    </citation>
    <scope>NUCLEOTIDE SEQUENCE [LARGE SCALE GENOMIC DNA]</scope>
    <source>
        <strain evidence="2">NSCAC1</strain>
    </source>
</reference>
<keyword evidence="3" id="KW-1185">Reference proteome</keyword>
<dbReference type="EMBL" id="LR778175">
    <property type="protein sequence ID" value="CAB1275020.1"/>
    <property type="molecule type" value="Genomic_DNA"/>
</dbReference>
<dbReference type="PANTHER" id="PTHR38075:SF1">
    <property type="entry name" value="DUF4139 DOMAIN-CONTAINING PROTEIN"/>
    <property type="match status" value="1"/>
</dbReference>
<evidence type="ECO:0000313" key="3">
    <source>
        <dbReference type="Proteomes" id="UP000516072"/>
    </source>
</evidence>
<dbReference type="InterPro" id="IPR037291">
    <property type="entry name" value="DUF4139"/>
</dbReference>
<name>A0A7G1Q8H4_9GAMM</name>
<dbReference type="Proteomes" id="UP000516072">
    <property type="component" value="Chromosome"/>
</dbReference>